<dbReference type="Pfam" id="PF02371">
    <property type="entry name" value="Transposase_20"/>
    <property type="match status" value="1"/>
</dbReference>
<gene>
    <name evidence="2" type="ORF">E1295_47345</name>
</gene>
<evidence type="ECO:0000259" key="1">
    <source>
        <dbReference type="Pfam" id="PF02371"/>
    </source>
</evidence>
<accession>A0A4R5E3J8</accession>
<dbReference type="GO" id="GO:0004803">
    <property type="term" value="F:transposase activity"/>
    <property type="evidence" value="ECO:0007669"/>
    <property type="project" value="InterPro"/>
</dbReference>
<dbReference type="InterPro" id="IPR003346">
    <property type="entry name" value="Transposase_20"/>
</dbReference>
<keyword evidence="3" id="KW-1185">Reference proteome</keyword>
<dbReference type="GO" id="GO:0006313">
    <property type="term" value="P:DNA transposition"/>
    <property type="evidence" value="ECO:0007669"/>
    <property type="project" value="InterPro"/>
</dbReference>
<dbReference type="AlphaFoldDB" id="A0A4R5E3J8"/>
<dbReference type="InterPro" id="IPR047650">
    <property type="entry name" value="Transpos_IS110"/>
</dbReference>
<organism evidence="2 3">
    <name type="scientific">Nonomuraea mesophila</name>
    <dbReference type="NCBI Taxonomy" id="2530382"/>
    <lineage>
        <taxon>Bacteria</taxon>
        <taxon>Bacillati</taxon>
        <taxon>Actinomycetota</taxon>
        <taxon>Actinomycetes</taxon>
        <taxon>Streptosporangiales</taxon>
        <taxon>Streptosporangiaceae</taxon>
        <taxon>Nonomuraea</taxon>
    </lineage>
</organism>
<dbReference type="PANTHER" id="PTHR33055">
    <property type="entry name" value="TRANSPOSASE FOR INSERTION SEQUENCE ELEMENT IS1111A"/>
    <property type="match status" value="1"/>
</dbReference>
<evidence type="ECO:0000313" key="2">
    <source>
        <dbReference type="EMBL" id="TDE20085.1"/>
    </source>
</evidence>
<reference evidence="2 3" key="1">
    <citation type="submission" date="2019-03" db="EMBL/GenBank/DDBJ databases">
        <title>Draft genome sequences of novel Actinobacteria.</title>
        <authorList>
            <person name="Sahin N."/>
            <person name="Ay H."/>
            <person name="Saygin H."/>
        </authorList>
    </citation>
    <scope>NUCLEOTIDE SEQUENCE [LARGE SCALE GENOMIC DNA]</scope>
    <source>
        <strain evidence="2 3">6K102</strain>
    </source>
</reference>
<dbReference type="EMBL" id="SMLD01000320">
    <property type="protein sequence ID" value="TDE20085.1"/>
    <property type="molecule type" value="Genomic_DNA"/>
</dbReference>
<dbReference type="Proteomes" id="UP000295136">
    <property type="component" value="Unassembled WGS sequence"/>
</dbReference>
<comment type="caution">
    <text evidence="2">The sequence shown here is derived from an EMBL/GenBank/DDBJ whole genome shotgun (WGS) entry which is preliminary data.</text>
</comment>
<proteinExistence type="predicted"/>
<evidence type="ECO:0000313" key="3">
    <source>
        <dbReference type="Proteomes" id="UP000295136"/>
    </source>
</evidence>
<sequence>MIDACLRLRPSSVTDAEERTRRIRDLTSEVHAADAKLTELVEQPVGHLLQMRGIGVITAALCWVSWSGPGRFRNEAAFAALAGVSPIEASSGKHTRHRLNPFGDRALNRALHQIALTLERCDPETQNYLARRTSDGKTRREAIRRLKRFLARKIYRALEHPPPPAQAA</sequence>
<feature type="domain" description="Transposase IS116/IS110/IS902 C-terminal" evidence="1">
    <location>
        <begin position="47"/>
        <end position="129"/>
    </location>
</feature>
<dbReference type="PANTHER" id="PTHR33055:SF16">
    <property type="entry name" value="TRANSPOSASE FOR INSERTION SEQUENCE ELEMENT IS1547"/>
    <property type="match status" value="1"/>
</dbReference>
<dbReference type="GO" id="GO:0003677">
    <property type="term" value="F:DNA binding"/>
    <property type="evidence" value="ECO:0007669"/>
    <property type="project" value="InterPro"/>
</dbReference>
<name>A0A4R5E3J8_9ACTN</name>
<dbReference type="RefSeq" id="WP_132641843.1">
    <property type="nucleotide sequence ID" value="NZ_SMLD01000320.1"/>
</dbReference>
<protein>
    <submittedName>
        <fullName evidence="2">IS110 family transposase</fullName>
    </submittedName>
</protein>